<evidence type="ECO:0000313" key="2">
    <source>
        <dbReference type="EMBL" id="MDG5899896.1"/>
    </source>
</evidence>
<reference evidence="4" key="4">
    <citation type="submission" date="2023-05" db="EMBL/GenBank/DDBJ databases">
        <title>Colonisation of extended spectrum b-lactamase- and carbapenemase-producing bacteria on hospital surfaces from low- and middle-income countries.</title>
        <authorList>
            <person name="Nieto-Rosado M."/>
            <person name="Sands K."/>
            <person name="Iregbu K."/>
            <person name="Zahra R."/>
            <person name="Mazarati J.B."/>
            <person name="Mehtar S."/>
            <person name="Barnards-Group B."/>
            <person name="Walsh T.R."/>
        </authorList>
    </citation>
    <scope>NUCLEOTIDE SEQUENCE</scope>
    <source>
        <strain evidence="4">PP-E493</strain>
    </source>
</reference>
<dbReference type="EMBL" id="SUNE01000004">
    <property type="protein sequence ID" value="MDG5899896.1"/>
    <property type="molecule type" value="Genomic_DNA"/>
</dbReference>
<keyword evidence="5" id="KW-1185">Reference proteome</keyword>
<evidence type="ECO:0000313" key="6">
    <source>
        <dbReference type="Proteomes" id="UP001187859"/>
    </source>
</evidence>
<evidence type="ECO:0000313" key="3">
    <source>
        <dbReference type="EMBL" id="MDI5830610.1"/>
    </source>
</evidence>
<keyword evidence="1" id="KW-0812">Transmembrane</keyword>
<evidence type="ECO:0000313" key="4">
    <source>
        <dbReference type="EMBL" id="MDV5390475.1"/>
    </source>
</evidence>
<dbReference type="Proteomes" id="UP001152518">
    <property type="component" value="Unassembled WGS sequence"/>
</dbReference>
<feature type="transmembrane region" description="Helical" evidence="1">
    <location>
        <begin position="96"/>
        <end position="129"/>
    </location>
</feature>
<feature type="transmembrane region" description="Helical" evidence="1">
    <location>
        <begin position="174"/>
        <end position="193"/>
    </location>
</feature>
<name>A0AAE4TMV8_9GAMM</name>
<dbReference type="Proteomes" id="UP001159075">
    <property type="component" value="Unassembled WGS sequence"/>
</dbReference>
<dbReference type="RefSeq" id="WP_037419282.1">
    <property type="nucleotide sequence ID" value="NZ_AP025014.1"/>
</dbReference>
<dbReference type="EMBL" id="JASGOQ010000001">
    <property type="protein sequence ID" value="MDV5390475.1"/>
    <property type="molecule type" value="Genomic_DNA"/>
</dbReference>
<accession>A0AAE4TMV8</accession>
<comment type="caution">
    <text evidence="4">The sequence shown here is derived from an EMBL/GenBank/DDBJ whole genome shotgun (WGS) entry which is preliminary data.</text>
</comment>
<evidence type="ECO:0000256" key="1">
    <source>
        <dbReference type="SAM" id="Phobius"/>
    </source>
</evidence>
<keyword evidence="1" id="KW-1133">Transmembrane helix</keyword>
<protein>
    <submittedName>
        <fullName evidence="4">Paraquat-inducible protein A</fullName>
    </submittedName>
</protein>
<dbReference type="Proteomes" id="UP001187859">
    <property type="component" value="Unassembled WGS sequence"/>
</dbReference>
<sequence length="211" mass="23814">MHDNTAENSVILCRSCDLAIRKRALPTGVRALCPRCNTALYDTPYCSVNGMLALCITALVFYFPANFFPVLEIHFLGSIRTTTVFQGAFAVFEQGYWVVGLAVLAAAVVGPGLLILSILAQILIIKWGLASPFWRHSLKQLLTFQGFLSQLTMLEIYVISFLVSSFQLSDFSDIYFGMGTFCFTMLFLVTLFLQREYDIEHMWGLLMQEHH</sequence>
<dbReference type="Pfam" id="PF04403">
    <property type="entry name" value="PqiA"/>
    <property type="match status" value="1"/>
</dbReference>
<keyword evidence="1" id="KW-0472">Membrane</keyword>
<reference evidence="2" key="2">
    <citation type="submission" date="2019-04" db="EMBL/GenBank/DDBJ databases">
        <authorList>
            <person name="Zou H."/>
        </authorList>
    </citation>
    <scope>NUCLEOTIDE SEQUENCE</scope>
    <source>
        <strain evidence="2">2015oxa</strain>
    </source>
</reference>
<dbReference type="AlphaFoldDB" id="A0AAE4TMV8"/>
<reference evidence="2" key="1">
    <citation type="journal article" date="2019" name="Int J Environ Res Public Health">
        <title>Characterization of Chromosome-Mediated BlaOXA-894 in Shewanella xiamenensis Isolated from Pig Wastewater.</title>
        <authorList>
            <person name="Zou H."/>
            <person name="Zhou Z."/>
            <person name="Xia H."/>
            <person name="Zhao Q."/>
            <person name="Li X."/>
        </authorList>
    </citation>
    <scope>NUCLEOTIDE SEQUENCE</scope>
    <source>
        <strain evidence="2">2015oxa</strain>
    </source>
</reference>
<dbReference type="EMBL" id="JAOTLW010000003">
    <property type="protein sequence ID" value="MDI5830610.1"/>
    <property type="molecule type" value="Genomic_DNA"/>
</dbReference>
<feature type="transmembrane region" description="Helical" evidence="1">
    <location>
        <begin position="141"/>
        <end position="162"/>
    </location>
</feature>
<proteinExistence type="predicted"/>
<organism evidence="4 6">
    <name type="scientific">Shewanella xiamenensis</name>
    <dbReference type="NCBI Taxonomy" id="332186"/>
    <lineage>
        <taxon>Bacteria</taxon>
        <taxon>Pseudomonadati</taxon>
        <taxon>Pseudomonadota</taxon>
        <taxon>Gammaproteobacteria</taxon>
        <taxon>Alteromonadales</taxon>
        <taxon>Shewanellaceae</taxon>
        <taxon>Shewanella</taxon>
    </lineage>
</organism>
<feature type="transmembrane region" description="Helical" evidence="1">
    <location>
        <begin position="51"/>
        <end position="76"/>
    </location>
</feature>
<dbReference type="GeneID" id="75189082"/>
<dbReference type="InterPro" id="IPR007498">
    <property type="entry name" value="PqiA-like"/>
</dbReference>
<reference evidence="3 5" key="3">
    <citation type="submission" date="2022-09" db="EMBL/GenBank/DDBJ databases">
        <title>The outer-membrane cytochrome OmcA is essential for infection of Shewanella oneidensis by a zebrafish-associated bacteriophage.</title>
        <authorList>
            <person name="Grenfell A.W."/>
            <person name="Intile P."/>
            <person name="Mcfarlane J."/>
            <person name="Leung D."/>
            <person name="Abdalla K."/>
            <person name="Wold M."/>
            <person name="Kees E."/>
            <person name="Gralnick J."/>
        </authorList>
    </citation>
    <scope>NUCLEOTIDE SEQUENCE [LARGE SCALE GENOMIC DNA]</scope>
    <source>
        <strain evidence="3 5">NF-5</strain>
    </source>
</reference>
<gene>
    <name evidence="2" type="ORF">E2650_08320</name>
    <name evidence="3" type="ORF">ODY93_03450</name>
    <name evidence="4" type="ORF">QM089_09450</name>
</gene>
<evidence type="ECO:0000313" key="5">
    <source>
        <dbReference type="Proteomes" id="UP001159075"/>
    </source>
</evidence>